<dbReference type="Proteomes" id="UP001589610">
    <property type="component" value="Unassembled WGS sequence"/>
</dbReference>
<feature type="compositionally biased region" description="Low complexity" evidence="1">
    <location>
        <begin position="18"/>
        <end position="39"/>
    </location>
</feature>
<accession>A0ABV5TNJ9</accession>
<feature type="chain" id="PRO_5047459356" evidence="2">
    <location>
        <begin position="17"/>
        <end position="470"/>
    </location>
</feature>
<dbReference type="Pfam" id="PF08309">
    <property type="entry name" value="LVIVD"/>
    <property type="match status" value="2"/>
</dbReference>
<feature type="region of interest" description="Disordered" evidence="1">
    <location>
        <begin position="18"/>
        <end position="80"/>
    </location>
</feature>
<proteinExistence type="predicted"/>
<sequence>MAFVLAALLLVAGCGADPTPAASPPSEAAASSTAPVAPEGSPSASEQAAQTPAPGISGDGTHSDNITHLANVPPSAPLNGPQSWGTDLAFQGDYAFVGNFDGFSVFDISDPSSPSIASQVLCPGEQNDISVSGNLLFLSIDSARAGPECDAQRGEPESDAWEGIRIFDITDKTHPTFVSAVQTDCGSHTHTLVPGESPDKVYLYISSPGPEPGTVTCAPPHNKISVVEVPVKDPKAAKVVSRPALSEKAVEGAIGGCHDLTVYPEKNLAAAACFGDGILLDISDRVNPKVLQHVSDKENFAIWHSATFNNDATKVVFGDELGGGVSATCDANTPKTKGANAVYDLGKDRRLTLRGYFKIPREQSPEENCVAHNGSLLPVPGKDIMVQSWYQGGVSVWDFTDAAKPREIAFFERGPVPGVGGSWSAYYYNGHIYSSDITKGLDVLRIDDPLTDPAAKVELKELNAQTQVSY</sequence>
<protein>
    <submittedName>
        <fullName evidence="3">LVIVD repeat-containing protein</fullName>
    </submittedName>
</protein>
<evidence type="ECO:0000313" key="4">
    <source>
        <dbReference type="Proteomes" id="UP001589610"/>
    </source>
</evidence>
<keyword evidence="2" id="KW-0732">Signal</keyword>
<keyword evidence="4" id="KW-1185">Reference proteome</keyword>
<evidence type="ECO:0000313" key="3">
    <source>
        <dbReference type="EMBL" id="MFB9680707.1"/>
    </source>
</evidence>
<dbReference type="RefSeq" id="WP_386161695.1">
    <property type="nucleotide sequence ID" value="NZ_JBHMBS010000025.1"/>
</dbReference>
<name>A0ABV5TNJ9_9ACTN</name>
<dbReference type="SUPFAM" id="SSF75011">
    <property type="entry name" value="3-carboxy-cis,cis-mucoante lactonizing enzyme"/>
    <property type="match status" value="1"/>
</dbReference>
<dbReference type="EMBL" id="JBHMBS010000025">
    <property type="protein sequence ID" value="MFB9680707.1"/>
    <property type="molecule type" value="Genomic_DNA"/>
</dbReference>
<dbReference type="InterPro" id="IPR013211">
    <property type="entry name" value="LVIVD"/>
</dbReference>
<comment type="caution">
    <text evidence="3">The sequence shown here is derived from an EMBL/GenBank/DDBJ whole genome shotgun (WGS) entry which is preliminary data.</text>
</comment>
<feature type="signal peptide" evidence="2">
    <location>
        <begin position="1"/>
        <end position="16"/>
    </location>
</feature>
<evidence type="ECO:0000256" key="1">
    <source>
        <dbReference type="SAM" id="MobiDB-lite"/>
    </source>
</evidence>
<reference evidence="3 4" key="1">
    <citation type="submission" date="2024-09" db="EMBL/GenBank/DDBJ databases">
        <authorList>
            <person name="Sun Q."/>
            <person name="Mori K."/>
        </authorList>
    </citation>
    <scope>NUCLEOTIDE SEQUENCE [LARGE SCALE GENOMIC DNA]</scope>
    <source>
        <strain evidence="3 4">JCM 3028</strain>
    </source>
</reference>
<organism evidence="3 4">
    <name type="scientific">Streptosporangium vulgare</name>
    <dbReference type="NCBI Taxonomy" id="46190"/>
    <lineage>
        <taxon>Bacteria</taxon>
        <taxon>Bacillati</taxon>
        <taxon>Actinomycetota</taxon>
        <taxon>Actinomycetes</taxon>
        <taxon>Streptosporangiales</taxon>
        <taxon>Streptosporangiaceae</taxon>
        <taxon>Streptosporangium</taxon>
    </lineage>
</organism>
<gene>
    <name evidence="3" type="ORF">ACFFRH_34970</name>
</gene>
<evidence type="ECO:0000256" key="2">
    <source>
        <dbReference type="SAM" id="SignalP"/>
    </source>
</evidence>